<dbReference type="InterPro" id="IPR003439">
    <property type="entry name" value="ABC_transporter-like_ATP-bd"/>
</dbReference>
<proteinExistence type="inferred from homology"/>
<name>A0A919D1W4_9ACTN</name>
<dbReference type="InterPro" id="IPR017871">
    <property type="entry name" value="ABC_transporter-like_CS"/>
</dbReference>
<dbReference type="InterPro" id="IPR003593">
    <property type="entry name" value="AAA+_ATPase"/>
</dbReference>
<dbReference type="InterPro" id="IPR017911">
    <property type="entry name" value="MacB-like_ATP-bd"/>
</dbReference>
<dbReference type="Proteomes" id="UP000655443">
    <property type="component" value="Unassembled WGS sequence"/>
</dbReference>
<keyword evidence="7" id="KW-1185">Reference proteome</keyword>
<dbReference type="EMBL" id="BMVG01000005">
    <property type="protein sequence ID" value="GHE02928.1"/>
    <property type="molecule type" value="Genomic_DNA"/>
</dbReference>
<keyword evidence="4 6" id="KW-0067">ATP-binding</keyword>
<evidence type="ECO:0000313" key="6">
    <source>
        <dbReference type="EMBL" id="GHE02928.1"/>
    </source>
</evidence>
<dbReference type="InterPro" id="IPR027417">
    <property type="entry name" value="P-loop_NTPase"/>
</dbReference>
<gene>
    <name evidence="6" type="ORF">GCM10010339_28190</name>
</gene>
<dbReference type="Gene3D" id="3.40.50.300">
    <property type="entry name" value="P-loop containing nucleotide triphosphate hydrolases"/>
    <property type="match status" value="1"/>
</dbReference>
<keyword evidence="3" id="KW-0547">Nucleotide-binding</keyword>
<dbReference type="RefSeq" id="WP_229881398.1">
    <property type="nucleotide sequence ID" value="NZ_BMVG01000005.1"/>
</dbReference>
<dbReference type="PANTHER" id="PTHR24220">
    <property type="entry name" value="IMPORT ATP-BINDING PROTEIN"/>
    <property type="match status" value="1"/>
</dbReference>
<evidence type="ECO:0000313" key="7">
    <source>
        <dbReference type="Proteomes" id="UP000655443"/>
    </source>
</evidence>
<dbReference type="Pfam" id="PF00005">
    <property type="entry name" value="ABC_tran"/>
    <property type="match status" value="1"/>
</dbReference>
<dbReference type="CDD" id="cd03255">
    <property type="entry name" value="ABC_MJ0796_LolCDE_FtsE"/>
    <property type="match status" value="1"/>
</dbReference>
<feature type="domain" description="ABC transporter" evidence="5">
    <location>
        <begin position="19"/>
        <end position="251"/>
    </location>
</feature>
<evidence type="ECO:0000256" key="2">
    <source>
        <dbReference type="ARBA" id="ARBA00022448"/>
    </source>
</evidence>
<evidence type="ECO:0000256" key="3">
    <source>
        <dbReference type="ARBA" id="ARBA00022741"/>
    </source>
</evidence>
<dbReference type="PROSITE" id="PS00211">
    <property type="entry name" value="ABC_TRANSPORTER_1"/>
    <property type="match status" value="1"/>
</dbReference>
<reference evidence="6" key="2">
    <citation type="submission" date="2020-09" db="EMBL/GenBank/DDBJ databases">
        <authorList>
            <person name="Sun Q."/>
            <person name="Ohkuma M."/>
        </authorList>
    </citation>
    <scope>NUCLEOTIDE SEQUENCE</scope>
    <source>
        <strain evidence="6">JCM 4714</strain>
    </source>
</reference>
<evidence type="ECO:0000256" key="4">
    <source>
        <dbReference type="ARBA" id="ARBA00022840"/>
    </source>
</evidence>
<comment type="similarity">
    <text evidence="1">Belongs to the ABC transporter superfamily.</text>
</comment>
<dbReference type="GO" id="GO:0016887">
    <property type="term" value="F:ATP hydrolysis activity"/>
    <property type="evidence" value="ECO:0007669"/>
    <property type="project" value="InterPro"/>
</dbReference>
<dbReference type="InterPro" id="IPR015854">
    <property type="entry name" value="ABC_transpr_LolD-like"/>
</dbReference>
<accession>A0A919D1W4</accession>
<reference evidence="6" key="1">
    <citation type="journal article" date="2014" name="Int. J. Syst. Evol. Microbiol.">
        <title>Complete genome sequence of Corynebacterium casei LMG S-19264T (=DSM 44701T), isolated from a smear-ripened cheese.</title>
        <authorList>
            <consortium name="US DOE Joint Genome Institute (JGI-PGF)"/>
            <person name="Walter F."/>
            <person name="Albersmeier A."/>
            <person name="Kalinowski J."/>
            <person name="Ruckert C."/>
        </authorList>
    </citation>
    <scope>NUCLEOTIDE SEQUENCE</scope>
    <source>
        <strain evidence="6">JCM 4714</strain>
    </source>
</reference>
<dbReference type="SUPFAM" id="SSF52540">
    <property type="entry name" value="P-loop containing nucleoside triphosphate hydrolases"/>
    <property type="match status" value="1"/>
</dbReference>
<dbReference type="PANTHER" id="PTHR24220:SF689">
    <property type="entry name" value="LIPOPROTEIN-RELEASING SYSTEM ATP-BINDING PROTEIN LOLD"/>
    <property type="match status" value="1"/>
</dbReference>
<protein>
    <submittedName>
        <fullName evidence="6">ABC transporter ATP-binding protein</fullName>
    </submittedName>
</protein>
<evidence type="ECO:0000259" key="5">
    <source>
        <dbReference type="PROSITE" id="PS50893"/>
    </source>
</evidence>
<dbReference type="GO" id="GO:0005524">
    <property type="term" value="F:ATP binding"/>
    <property type="evidence" value="ECO:0007669"/>
    <property type="project" value="UniProtKB-KW"/>
</dbReference>
<organism evidence="6 7">
    <name type="scientific">Streptomyces alanosinicus</name>
    <dbReference type="NCBI Taxonomy" id="68171"/>
    <lineage>
        <taxon>Bacteria</taxon>
        <taxon>Bacillati</taxon>
        <taxon>Actinomycetota</taxon>
        <taxon>Actinomycetes</taxon>
        <taxon>Kitasatosporales</taxon>
        <taxon>Streptomycetaceae</taxon>
        <taxon>Streptomyces</taxon>
    </lineage>
</organism>
<dbReference type="AlphaFoldDB" id="A0A919D1W4"/>
<sequence length="253" mass="26836">MAANISHEMRTHAPGEDVLTARELYRFYRAGEEETLALRGVSLRVGRGETVAVVGPSGSGKSTLLACLAGLDEPSGGEVRVNGVRISHRPETERARLRARYVGVLLQTRNLLPHLSLRDNIRLAQRAKGRGPATSPRELLSQVGLAERAHALPRQLSGGELARAGLAVALANSPAVLLADEPTGELDSDIERMVLAMLRERAADGCAVVIVTHSDQAVRVADRVIALMDGTATDASAAHGGRLEGQEVRDATG</sequence>
<dbReference type="PROSITE" id="PS50893">
    <property type="entry name" value="ABC_TRANSPORTER_2"/>
    <property type="match status" value="1"/>
</dbReference>
<keyword evidence="2" id="KW-0813">Transport</keyword>
<comment type="caution">
    <text evidence="6">The sequence shown here is derived from an EMBL/GenBank/DDBJ whole genome shotgun (WGS) entry which is preliminary data.</text>
</comment>
<dbReference type="SMART" id="SM00382">
    <property type="entry name" value="AAA"/>
    <property type="match status" value="1"/>
</dbReference>
<evidence type="ECO:0000256" key="1">
    <source>
        <dbReference type="ARBA" id="ARBA00005417"/>
    </source>
</evidence>
<dbReference type="GO" id="GO:0005886">
    <property type="term" value="C:plasma membrane"/>
    <property type="evidence" value="ECO:0007669"/>
    <property type="project" value="TreeGrafter"/>
</dbReference>
<dbReference type="GO" id="GO:0022857">
    <property type="term" value="F:transmembrane transporter activity"/>
    <property type="evidence" value="ECO:0007669"/>
    <property type="project" value="TreeGrafter"/>
</dbReference>